<sequence length="302" mass="34089">MNTFYGEDTKELTKLTTILLGVSASLCLLGSTSQTTDARATKLSKGYINVSPHHYYLTKAKILTTQGTSTKRFKVTIPKGTILQPGYTTTTKRGHSYLQVSVDGLNYSIRKPFLAHKSTVSYTAWIAAKSTLFKRIKRPTYLKYYPGNHIFPTGASRIARNDGNLWQGTQLPADYLSATANRIRVTTNGYLEHFSKSPFYYSISGKPDSTTKVQKALYFNKGHLNLYFKTKPKKIATTKFHKKGNYRYRLIINRLYQNAVTNISNGKNPADPLNVDYVMVSGKYTVANKDYYMTTESINLDN</sequence>
<gene>
    <name evidence="1" type="ORF">FC85_GL002999</name>
</gene>
<comment type="caution">
    <text evidence="1">The sequence shown here is derived from an EMBL/GenBank/DDBJ whole genome shotgun (WGS) entry which is preliminary data.</text>
</comment>
<protein>
    <recommendedName>
        <fullName evidence="3">Surface layer protein A domain-containing protein</fullName>
    </recommendedName>
</protein>
<proteinExistence type="predicted"/>
<evidence type="ECO:0000313" key="1">
    <source>
        <dbReference type="EMBL" id="KRL65945.1"/>
    </source>
</evidence>
<name>A0A0R1SBM6_9LACO</name>
<dbReference type="STRING" id="1423739.FC85_GL002999"/>
<accession>A0A0R1SBM6</accession>
<evidence type="ECO:0008006" key="3">
    <source>
        <dbReference type="Google" id="ProtNLM"/>
    </source>
</evidence>
<reference evidence="1 2" key="1">
    <citation type="journal article" date="2015" name="Genome Announc.">
        <title>Expanding the biotechnology potential of lactobacilli through comparative genomics of 213 strains and associated genera.</title>
        <authorList>
            <person name="Sun Z."/>
            <person name="Harris H.M."/>
            <person name="McCann A."/>
            <person name="Guo C."/>
            <person name="Argimon S."/>
            <person name="Zhang W."/>
            <person name="Yang X."/>
            <person name="Jeffery I.B."/>
            <person name="Cooney J.C."/>
            <person name="Kagawa T.F."/>
            <person name="Liu W."/>
            <person name="Song Y."/>
            <person name="Salvetti E."/>
            <person name="Wrobel A."/>
            <person name="Rasinkangas P."/>
            <person name="Parkhill J."/>
            <person name="Rea M.C."/>
            <person name="O'Sullivan O."/>
            <person name="Ritari J."/>
            <person name="Douillard F.P."/>
            <person name="Paul Ross R."/>
            <person name="Yang R."/>
            <person name="Briner A.E."/>
            <person name="Felis G.E."/>
            <person name="de Vos W.M."/>
            <person name="Barrangou R."/>
            <person name="Klaenhammer T.R."/>
            <person name="Caufield P.W."/>
            <person name="Cui Y."/>
            <person name="Zhang H."/>
            <person name="O'Toole P.W."/>
        </authorList>
    </citation>
    <scope>NUCLEOTIDE SEQUENCE [LARGE SCALE GENOMIC DNA]</scope>
    <source>
        <strain evidence="1 2">DSM 14421</strain>
    </source>
</reference>
<dbReference type="Proteomes" id="UP000052013">
    <property type="component" value="Unassembled WGS sequence"/>
</dbReference>
<organism evidence="1 2">
    <name type="scientific">Lentilactobacillus diolivorans DSM 14421</name>
    <dbReference type="NCBI Taxonomy" id="1423739"/>
    <lineage>
        <taxon>Bacteria</taxon>
        <taxon>Bacillati</taxon>
        <taxon>Bacillota</taxon>
        <taxon>Bacilli</taxon>
        <taxon>Lactobacillales</taxon>
        <taxon>Lactobacillaceae</taxon>
        <taxon>Lentilactobacillus</taxon>
    </lineage>
</organism>
<evidence type="ECO:0000313" key="2">
    <source>
        <dbReference type="Proteomes" id="UP000052013"/>
    </source>
</evidence>
<dbReference type="PATRIC" id="fig|1423739.3.peg.3123"/>
<dbReference type="AlphaFoldDB" id="A0A0R1SBM6"/>
<dbReference type="EMBL" id="AZEY01000053">
    <property type="protein sequence ID" value="KRL65945.1"/>
    <property type="molecule type" value="Genomic_DNA"/>
</dbReference>